<dbReference type="AlphaFoldDB" id="A0A8T0J6M3"/>
<name>A0A8T0J6M3_CERPU</name>
<proteinExistence type="predicted"/>
<reference evidence="1" key="1">
    <citation type="submission" date="2020-06" db="EMBL/GenBank/DDBJ databases">
        <title>WGS assembly of Ceratodon purpureus strain R40.</title>
        <authorList>
            <person name="Carey S.B."/>
            <person name="Jenkins J."/>
            <person name="Shu S."/>
            <person name="Lovell J.T."/>
            <person name="Sreedasyam A."/>
            <person name="Maumus F."/>
            <person name="Tiley G.P."/>
            <person name="Fernandez-Pozo N."/>
            <person name="Barry K."/>
            <person name="Chen C."/>
            <person name="Wang M."/>
            <person name="Lipzen A."/>
            <person name="Daum C."/>
            <person name="Saski C.A."/>
            <person name="Payton A.C."/>
            <person name="Mcbreen J.C."/>
            <person name="Conrad R.E."/>
            <person name="Kollar L.M."/>
            <person name="Olsson S."/>
            <person name="Huttunen S."/>
            <person name="Landis J.B."/>
            <person name="Wickett N.J."/>
            <person name="Johnson M.G."/>
            <person name="Rensing S.A."/>
            <person name="Grimwood J."/>
            <person name="Schmutz J."/>
            <person name="Mcdaniel S.F."/>
        </authorList>
    </citation>
    <scope>NUCLEOTIDE SEQUENCE</scope>
    <source>
        <strain evidence="1">R40</strain>
    </source>
</reference>
<dbReference type="PANTHER" id="PTHR46581:SF3">
    <property type="entry name" value="ARABINOSYLTRANSFERASE RRA3"/>
    <property type="match status" value="1"/>
</dbReference>
<keyword evidence="2" id="KW-1185">Reference proteome</keyword>
<gene>
    <name evidence="1" type="ORF">KC19_1G163100</name>
</gene>
<dbReference type="PANTHER" id="PTHR46581">
    <property type="entry name" value="ARABINOSYLTRANSFERASE RRA3"/>
    <property type="match status" value="1"/>
</dbReference>
<accession>A0A8T0J6M3</accession>
<dbReference type="InterPro" id="IPR044290">
    <property type="entry name" value="RRA1/2/3"/>
</dbReference>
<dbReference type="EMBL" id="CM026421">
    <property type="protein sequence ID" value="KAG0591277.1"/>
    <property type="molecule type" value="Genomic_DNA"/>
</dbReference>
<evidence type="ECO:0000313" key="2">
    <source>
        <dbReference type="Proteomes" id="UP000822688"/>
    </source>
</evidence>
<protein>
    <submittedName>
        <fullName evidence="1">Uncharacterized protein</fullName>
    </submittedName>
</protein>
<sequence length="74" mass="8416">MLCVLPNISQIWFKSIQRVGVTNYLVVALDHETAKFCREYDVPVYKPGATNSKSHALVQSLSEGLPCREHDRRV</sequence>
<dbReference type="GO" id="GO:0080147">
    <property type="term" value="P:root hair cell development"/>
    <property type="evidence" value="ECO:0007669"/>
    <property type="project" value="InterPro"/>
</dbReference>
<organism evidence="1 2">
    <name type="scientific">Ceratodon purpureus</name>
    <name type="common">Fire moss</name>
    <name type="synonym">Dicranum purpureum</name>
    <dbReference type="NCBI Taxonomy" id="3225"/>
    <lineage>
        <taxon>Eukaryota</taxon>
        <taxon>Viridiplantae</taxon>
        <taxon>Streptophyta</taxon>
        <taxon>Embryophyta</taxon>
        <taxon>Bryophyta</taxon>
        <taxon>Bryophytina</taxon>
        <taxon>Bryopsida</taxon>
        <taxon>Dicranidae</taxon>
        <taxon>Pseudoditrichales</taxon>
        <taxon>Ditrichaceae</taxon>
        <taxon>Ceratodon</taxon>
    </lineage>
</organism>
<dbReference type="OrthoDB" id="1730220at2759"/>
<comment type="caution">
    <text evidence="1">The sequence shown here is derived from an EMBL/GenBank/DDBJ whole genome shotgun (WGS) entry which is preliminary data.</text>
</comment>
<dbReference type="GO" id="GO:0016757">
    <property type="term" value="F:glycosyltransferase activity"/>
    <property type="evidence" value="ECO:0007669"/>
    <property type="project" value="InterPro"/>
</dbReference>
<evidence type="ECO:0000313" key="1">
    <source>
        <dbReference type="EMBL" id="KAG0591277.1"/>
    </source>
</evidence>
<dbReference type="Proteomes" id="UP000822688">
    <property type="component" value="Chromosome 1"/>
</dbReference>